<protein>
    <submittedName>
        <fullName evidence="1">Uncharacterized protein</fullName>
    </submittedName>
</protein>
<evidence type="ECO:0000313" key="2">
    <source>
        <dbReference type="Proteomes" id="UP000282892"/>
    </source>
</evidence>
<evidence type="ECO:0000313" key="1">
    <source>
        <dbReference type="EMBL" id="AZU62570.1"/>
    </source>
</evidence>
<keyword evidence="2" id="KW-1185">Reference proteome</keyword>
<reference evidence="1 2" key="1">
    <citation type="submission" date="2017-07" db="EMBL/GenBank/DDBJ databases">
        <title>The complete genome sequence of Bacillus mesonae strain H20-5, an efficient strain improving plant abiotic stress resistance.</title>
        <authorList>
            <person name="Kim S.Y."/>
            <person name="Song H."/>
            <person name="Sang M.K."/>
            <person name="Weon H.-Y."/>
            <person name="Song J."/>
        </authorList>
    </citation>
    <scope>NUCLEOTIDE SEQUENCE [LARGE SCALE GENOMIC DNA]</scope>
    <source>
        <strain evidence="1 2">H20-5</strain>
    </source>
</reference>
<proteinExistence type="predicted"/>
<gene>
    <name evidence="1" type="ORF">CHR53_15560</name>
</gene>
<dbReference type="Proteomes" id="UP000282892">
    <property type="component" value="Chromosome"/>
</dbReference>
<accession>A0A3T0HZG7</accession>
<organism evidence="1 2">
    <name type="scientific">Neobacillus mesonae</name>
    <dbReference type="NCBI Taxonomy" id="1193713"/>
    <lineage>
        <taxon>Bacteria</taxon>
        <taxon>Bacillati</taxon>
        <taxon>Bacillota</taxon>
        <taxon>Bacilli</taxon>
        <taxon>Bacillales</taxon>
        <taxon>Bacillaceae</taxon>
        <taxon>Neobacillus</taxon>
    </lineage>
</organism>
<name>A0A3T0HZG7_9BACI</name>
<sequence>MLKQKAVMNIFFDPEGDERVSGRLCDYEYTIEINKGRVKESLVVSLDCYEKEFKYPNRMSFCIVADEWM</sequence>
<dbReference type="KEGG" id="nmk:CHR53_15560"/>
<dbReference type="AlphaFoldDB" id="A0A3T0HZG7"/>
<dbReference type="EMBL" id="CP022572">
    <property type="protein sequence ID" value="AZU62570.1"/>
    <property type="molecule type" value="Genomic_DNA"/>
</dbReference>